<dbReference type="PaxDb" id="3827-XP_004513502.1"/>
<feature type="region of interest" description="Disordered" evidence="1">
    <location>
        <begin position="138"/>
        <end position="176"/>
    </location>
</feature>
<gene>
    <name evidence="3" type="primary">LOC101500927</name>
</gene>
<dbReference type="Proteomes" id="UP000087171">
    <property type="component" value="Unplaced"/>
</dbReference>
<reference evidence="3" key="1">
    <citation type="submission" date="2025-08" db="UniProtKB">
        <authorList>
            <consortium name="RefSeq"/>
        </authorList>
    </citation>
    <scope>IDENTIFICATION</scope>
    <source>
        <tissue evidence="3">Etiolated seedlings</tissue>
    </source>
</reference>
<name>A0A1S2Z1V6_CICAR</name>
<keyword evidence="2" id="KW-1185">Reference proteome</keyword>
<feature type="region of interest" description="Disordered" evidence="1">
    <location>
        <begin position="1"/>
        <end position="65"/>
    </location>
</feature>
<feature type="compositionally biased region" description="Pro residues" evidence="1">
    <location>
        <begin position="34"/>
        <end position="43"/>
    </location>
</feature>
<organism evidence="2 3">
    <name type="scientific">Cicer arietinum</name>
    <name type="common">Chickpea</name>
    <name type="synonym">Garbanzo</name>
    <dbReference type="NCBI Taxonomy" id="3827"/>
    <lineage>
        <taxon>Eukaryota</taxon>
        <taxon>Viridiplantae</taxon>
        <taxon>Streptophyta</taxon>
        <taxon>Embryophyta</taxon>
        <taxon>Tracheophyta</taxon>
        <taxon>Spermatophyta</taxon>
        <taxon>Magnoliopsida</taxon>
        <taxon>eudicotyledons</taxon>
        <taxon>Gunneridae</taxon>
        <taxon>Pentapetalae</taxon>
        <taxon>rosids</taxon>
        <taxon>fabids</taxon>
        <taxon>Fabales</taxon>
        <taxon>Fabaceae</taxon>
        <taxon>Papilionoideae</taxon>
        <taxon>50 kb inversion clade</taxon>
        <taxon>NPAAA clade</taxon>
        <taxon>Hologalegina</taxon>
        <taxon>IRL clade</taxon>
        <taxon>Cicereae</taxon>
        <taxon>Cicer</taxon>
    </lineage>
</organism>
<dbReference type="OrthoDB" id="848707at2759"/>
<feature type="compositionally biased region" description="Low complexity" evidence="1">
    <location>
        <begin position="152"/>
        <end position="164"/>
    </location>
</feature>
<proteinExistence type="predicted"/>
<dbReference type="AlphaFoldDB" id="A0A1S2Z1V6"/>
<feature type="compositionally biased region" description="Low complexity" evidence="1">
    <location>
        <begin position="52"/>
        <end position="65"/>
    </location>
</feature>
<evidence type="ECO:0000256" key="1">
    <source>
        <dbReference type="SAM" id="MobiDB-lite"/>
    </source>
</evidence>
<dbReference type="RefSeq" id="XP_004513502.1">
    <property type="nucleotide sequence ID" value="XM_004513445.1"/>
</dbReference>
<sequence length="337" mass="37336">MARTKITARKNPSPNTPTSSSSSPPSSPFLSCSPSPPPRPTPPKESCKNTFSDYLSSSPDSNPNPTSLNPLSIVLPHLFQRSAPNLCEIPPHLCISFSKPTEAKRRSLHVSAGIRTSKAKHTKPTVFVISDYDDYEPSIPNPTKSSNPLKPCEPSTSSLPTEPSQSIPPNQKRKSMTEIFSSTKLSQPSPTKTTSKPQNLKVKTTITFSQYSVLNLNKKEVVADLFQEGCKNYMSTSLKPICKVFNSISQHSILPHCESHEYVSDNDALVIHHLLNYKRVNLTYIVIQNMVSATNKDYKKNTVPYDMLLSKIFSYFNIPLSSESSTIKISKFSSKNV</sequence>
<evidence type="ECO:0000313" key="3">
    <source>
        <dbReference type="RefSeq" id="XP_004513502.1"/>
    </source>
</evidence>
<protein>
    <submittedName>
        <fullName evidence="3">Proline-rich receptor-like protein kinase PERK10</fullName>
    </submittedName>
</protein>
<evidence type="ECO:0000313" key="2">
    <source>
        <dbReference type="Proteomes" id="UP000087171"/>
    </source>
</evidence>
<accession>A0A1S2Z1V6</accession>
<feature type="compositionally biased region" description="Low complexity" evidence="1">
    <location>
        <begin position="12"/>
        <end position="33"/>
    </location>
</feature>